<evidence type="ECO:0000256" key="1">
    <source>
        <dbReference type="SAM" id="MobiDB-lite"/>
    </source>
</evidence>
<organism evidence="2 3">
    <name type="scientific">Novosphingobium indicum</name>
    <dbReference type="NCBI Taxonomy" id="462949"/>
    <lineage>
        <taxon>Bacteria</taxon>
        <taxon>Pseudomonadati</taxon>
        <taxon>Pseudomonadota</taxon>
        <taxon>Alphaproteobacteria</taxon>
        <taxon>Sphingomonadales</taxon>
        <taxon>Sphingomonadaceae</taxon>
        <taxon>Novosphingobium</taxon>
    </lineage>
</organism>
<accession>A0ABQ2K2K4</accession>
<dbReference type="Proteomes" id="UP000605099">
    <property type="component" value="Unassembled WGS sequence"/>
</dbReference>
<evidence type="ECO:0000313" key="3">
    <source>
        <dbReference type="Proteomes" id="UP000605099"/>
    </source>
</evidence>
<gene>
    <name evidence="2" type="ORF">GCM10011349_45440</name>
</gene>
<evidence type="ECO:0000313" key="2">
    <source>
        <dbReference type="EMBL" id="GGN62109.1"/>
    </source>
</evidence>
<feature type="compositionally biased region" description="Polar residues" evidence="1">
    <location>
        <begin position="40"/>
        <end position="64"/>
    </location>
</feature>
<reference evidence="3" key="1">
    <citation type="journal article" date="2019" name="Int. J. Syst. Evol. Microbiol.">
        <title>The Global Catalogue of Microorganisms (GCM) 10K type strain sequencing project: providing services to taxonomists for standard genome sequencing and annotation.</title>
        <authorList>
            <consortium name="The Broad Institute Genomics Platform"/>
            <consortium name="The Broad Institute Genome Sequencing Center for Infectious Disease"/>
            <person name="Wu L."/>
            <person name="Ma J."/>
        </authorList>
    </citation>
    <scope>NUCLEOTIDE SEQUENCE [LARGE SCALE GENOMIC DNA]</scope>
    <source>
        <strain evidence="3">CGMCC 1.6784</strain>
    </source>
</reference>
<sequence>MPVDMRNVSTGSARKKLKNADARTEEITAGTRPALAPTSVIPSTKMSPDDTSPSSIGCKTTARTDVTRKIITGARQAPG</sequence>
<dbReference type="EMBL" id="BMLK01000043">
    <property type="protein sequence ID" value="GGN62109.1"/>
    <property type="molecule type" value="Genomic_DNA"/>
</dbReference>
<comment type="caution">
    <text evidence="2">The sequence shown here is derived from an EMBL/GenBank/DDBJ whole genome shotgun (WGS) entry which is preliminary data.</text>
</comment>
<name>A0ABQ2K2K4_9SPHN</name>
<keyword evidence="3" id="KW-1185">Reference proteome</keyword>
<protein>
    <submittedName>
        <fullName evidence="2">Uncharacterized protein</fullName>
    </submittedName>
</protein>
<proteinExistence type="predicted"/>
<feature type="region of interest" description="Disordered" evidence="1">
    <location>
        <begin position="1"/>
        <end position="64"/>
    </location>
</feature>